<comment type="caution">
    <text evidence="4">The sequence shown here is derived from an EMBL/GenBank/DDBJ whole genome shotgun (WGS) entry which is preliminary data.</text>
</comment>
<sequence length="131" mass="14813">MAPSLPHPKIVKKHAKAFRRYQSDRFKRVPESHRKQRGIDSCVRKKFKGYPAEPKIGYGSNKKTKHLSPSGHKVYLVSNIKDLEVLMMHSKSYAAEIAHNVSSRKRVDILARAKALGVKVTNPKGRLSLEA</sequence>
<dbReference type="SMART" id="SM01393">
    <property type="entry name" value="Ribosomal_L32e"/>
    <property type="match status" value="1"/>
</dbReference>
<evidence type="ECO:0000313" key="4">
    <source>
        <dbReference type="EMBL" id="GAV52180.1"/>
    </source>
</evidence>
<evidence type="ECO:0000256" key="1">
    <source>
        <dbReference type="ARBA" id="ARBA00008431"/>
    </source>
</evidence>
<reference evidence="4 5" key="1">
    <citation type="submission" date="2016-08" db="EMBL/GenBank/DDBJ databases">
        <title>Draft genome sequence of allopolyploid Zygosaccharomyces rouxii.</title>
        <authorList>
            <person name="Watanabe J."/>
            <person name="Uehara K."/>
            <person name="Mogi Y."/>
            <person name="Tsukioka Y."/>
        </authorList>
    </citation>
    <scope>NUCLEOTIDE SEQUENCE [LARGE SCALE GENOMIC DNA]</scope>
    <source>
        <strain evidence="4 5">NBRC 110957</strain>
    </source>
</reference>
<dbReference type="PANTHER" id="PTHR23413">
    <property type="entry name" value="60S RIBOSOMAL PROTEIN L32 AND DNA-DIRECTED RNA POLYMERASE II, SUBUNIT N"/>
    <property type="match status" value="1"/>
</dbReference>
<evidence type="ECO:0000256" key="2">
    <source>
        <dbReference type="ARBA" id="ARBA00022980"/>
    </source>
</evidence>
<evidence type="ECO:0000313" key="5">
    <source>
        <dbReference type="Proteomes" id="UP000187013"/>
    </source>
</evidence>
<dbReference type="InterPro" id="IPR001515">
    <property type="entry name" value="Ribosomal_eL32"/>
</dbReference>
<dbReference type="GO" id="GO:0006412">
    <property type="term" value="P:translation"/>
    <property type="evidence" value="ECO:0007669"/>
    <property type="project" value="InterPro"/>
</dbReference>
<dbReference type="InterPro" id="IPR036351">
    <property type="entry name" value="Ribosomal_eL32_sf"/>
</dbReference>
<dbReference type="AlphaFoldDB" id="A0A1Q3A9A8"/>
<dbReference type="CDD" id="cd00513">
    <property type="entry name" value="Ribosomal_L32_L32e"/>
    <property type="match status" value="1"/>
</dbReference>
<evidence type="ECO:0000256" key="3">
    <source>
        <dbReference type="ARBA" id="ARBA00023274"/>
    </source>
</evidence>
<comment type="similarity">
    <text evidence="1">Belongs to the eukaryotic ribosomal protein eL32 family.</text>
</comment>
<dbReference type="PANTHER" id="PTHR23413:SF1">
    <property type="entry name" value="RIBOSOMAL PROTEIN L32"/>
    <property type="match status" value="1"/>
</dbReference>
<dbReference type="GO" id="GO:0022625">
    <property type="term" value="C:cytosolic large ribosomal subunit"/>
    <property type="evidence" value="ECO:0007669"/>
    <property type="project" value="TreeGrafter"/>
</dbReference>
<dbReference type="SUPFAM" id="SSF52042">
    <property type="entry name" value="Ribosomal protein L32e"/>
    <property type="match status" value="1"/>
</dbReference>
<protein>
    <recommendedName>
        <fullName evidence="6">60S ribosomal protein L32</fullName>
    </recommendedName>
</protein>
<keyword evidence="2" id="KW-0689">Ribosomal protein</keyword>
<dbReference type="Proteomes" id="UP000187013">
    <property type="component" value="Unassembled WGS sequence"/>
</dbReference>
<dbReference type="GO" id="GO:0003735">
    <property type="term" value="F:structural constituent of ribosome"/>
    <property type="evidence" value="ECO:0007669"/>
    <property type="project" value="InterPro"/>
</dbReference>
<proteinExistence type="inferred from homology"/>
<dbReference type="EMBL" id="BDGX01000033">
    <property type="protein sequence ID" value="GAV52180.1"/>
    <property type="molecule type" value="Genomic_DNA"/>
</dbReference>
<accession>A0A1Q3A9A8</accession>
<dbReference type="OrthoDB" id="268693at2759"/>
<gene>
    <name evidence="4" type="ORF">ZYGR_0AG01710</name>
</gene>
<dbReference type="Pfam" id="PF01655">
    <property type="entry name" value="Ribosomal_L32e"/>
    <property type="match status" value="1"/>
</dbReference>
<name>A0A1Q3A9A8_ZYGRO</name>
<keyword evidence="3" id="KW-0687">Ribonucleoprotein</keyword>
<evidence type="ECO:0008006" key="6">
    <source>
        <dbReference type="Google" id="ProtNLM"/>
    </source>
</evidence>
<dbReference type="eggNOG" id="KOG0878">
    <property type="taxonomic scope" value="Eukaryota"/>
</dbReference>
<organism evidence="4 5">
    <name type="scientific">Zygosaccharomyces rouxii</name>
    <dbReference type="NCBI Taxonomy" id="4956"/>
    <lineage>
        <taxon>Eukaryota</taxon>
        <taxon>Fungi</taxon>
        <taxon>Dikarya</taxon>
        <taxon>Ascomycota</taxon>
        <taxon>Saccharomycotina</taxon>
        <taxon>Saccharomycetes</taxon>
        <taxon>Saccharomycetales</taxon>
        <taxon>Saccharomycetaceae</taxon>
        <taxon>Zygosaccharomyces</taxon>
    </lineage>
</organism>